<gene>
    <name evidence="8" type="primary">LOC113864003</name>
</gene>
<proteinExistence type="inferred from homology"/>
<evidence type="ECO:0000313" key="7">
    <source>
        <dbReference type="Proteomes" id="UP000694853"/>
    </source>
</evidence>
<evidence type="ECO:0000313" key="8">
    <source>
        <dbReference type="RefSeq" id="XP_027353599.1"/>
    </source>
</evidence>
<evidence type="ECO:0000256" key="1">
    <source>
        <dbReference type="ARBA" id="ARBA00007737"/>
    </source>
</evidence>
<protein>
    <recommendedName>
        <fullName evidence="6">O-fucosyltransferase family protein</fullName>
    </recommendedName>
</protein>
<comment type="similarity">
    <text evidence="1">Belongs to the glycosyltransferase GT106 family.</text>
</comment>
<dbReference type="CDD" id="cd11299">
    <property type="entry name" value="O-FucT_plant"/>
    <property type="match status" value="1"/>
</dbReference>
<organism evidence="7 8">
    <name type="scientific">Abrus precatorius</name>
    <name type="common">Indian licorice</name>
    <name type="synonym">Glycine abrus</name>
    <dbReference type="NCBI Taxonomy" id="3816"/>
    <lineage>
        <taxon>Eukaryota</taxon>
        <taxon>Viridiplantae</taxon>
        <taxon>Streptophyta</taxon>
        <taxon>Embryophyta</taxon>
        <taxon>Tracheophyta</taxon>
        <taxon>Spermatophyta</taxon>
        <taxon>Magnoliopsida</taxon>
        <taxon>eudicotyledons</taxon>
        <taxon>Gunneridae</taxon>
        <taxon>Pentapetalae</taxon>
        <taxon>rosids</taxon>
        <taxon>fabids</taxon>
        <taxon>Fabales</taxon>
        <taxon>Fabaceae</taxon>
        <taxon>Papilionoideae</taxon>
        <taxon>50 kb inversion clade</taxon>
        <taxon>NPAAA clade</taxon>
        <taxon>indigoferoid/millettioid clade</taxon>
        <taxon>Abreae</taxon>
        <taxon>Abrus</taxon>
    </lineage>
</organism>
<dbReference type="AlphaFoldDB" id="A0A8B8LFN4"/>
<accession>A0A8B8LFN4</accession>
<dbReference type="RefSeq" id="XP_027353599.1">
    <property type="nucleotide sequence ID" value="XM_027497798.1"/>
</dbReference>
<evidence type="ECO:0000256" key="4">
    <source>
        <dbReference type="ARBA" id="ARBA00023253"/>
    </source>
</evidence>
<keyword evidence="2" id="KW-0328">Glycosyltransferase</keyword>
<reference evidence="8" key="2">
    <citation type="submission" date="2025-08" db="UniProtKB">
        <authorList>
            <consortium name="RefSeq"/>
        </authorList>
    </citation>
    <scope>IDENTIFICATION</scope>
    <source>
        <tissue evidence="8">Young leaves</tissue>
    </source>
</reference>
<dbReference type="GO" id="GO:0016757">
    <property type="term" value="F:glycosyltransferase activity"/>
    <property type="evidence" value="ECO:0007669"/>
    <property type="project" value="UniProtKB-KW"/>
</dbReference>
<evidence type="ECO:0000256" key="2">
    <source>
        <dbReference type="ARBA" id="ARBA00022676"/>
    </source>
</evidence>
<dbReference type="PANTHER" id="PTHR31288">
    <property type="entry name" value="O-FUCOSYLTRANSFERASE FAMILY PROTEIN"/>
    <property type="match status" value="1"/>
</dbReference>
<dbReference type="Proteomes" id="UP000694853">
    <property type="component" value="Unplaced"/>
</dbReference>
<name>A0A8B8LFN4_ABRPR</name>
<dbReference type="PANTHER" id="PTHR31288:SF20">
    <property type="entry name" value="O-FUCOSYLTRANSFERASE FAMILY PROTEIN"/>
    <property type="match status" value="1"/>
</dbReference>
<keyword evidence="7" id="KW-1185">Reference proteome</keyword>
<dbReference type="GeneID" id="113864003"/>
<reference evidence="7" key="1">
    <citation type="journal article" date="2019" name="Toxins">
        <title>Detection of Abrin-Like and Prepropulchellin-Like Toxin Genes and Transcripts Using Whole Genome Sequencing and Full-Length Transcript Sequencing of Abrus precatorius.</title>
        <authorList>
            <person name="Hovde B.T."/>
            <person name="Daligault H.E."/>
            <person name="Hanschen E.R."/>
            <person name="Kunde Y.A."/>
            <person name="Johnson M.B."/>
            <person name="Starkenburg S.R."/>
            <person name="Johnson S.L."/>
        </authorList>
    </citation>
    <scope>NUCLEOTIDE SEQUENCE [LARGE SCALE GENOMIC DNA]</scope>
</reference>
<dbReference type="OrthoDB" id="1899018at2759"/>
<evidence type="ECO:0000256" key="3">
    <source>
        <dbReference type="ARBA" id="ARBA00022679"/>
    </source>
</evidence>
<dbReference type="InterPro" id="IPR019378">
    <property type="entry name" value="GDP-Fuc_O-FucTrfase"/>
</dbReference>
<dbReference type="Pfam" id="PF10250">
    <property type="entry name" value="O-FucT"/>
    <property type="match status" value="1"/>
</dbReference>
<keyword evidence="3" id="KW-0808">Transferase</keyword>
<sequence>MSTMDLRQALAGLLTLSMFIMLGNMVKKDHFDSIYDVEIEAIPASQHASVAVTEQSLATVSHLSKRGWKENGEARKQCWTYLSLKPAQQTKGFITFTLTNGPEYHISQIADAVVVARYLGATLVLPDIKSTKSGYSMSLGDIYDVQNFMFRLDGLVRVTRTLPAQVSNGNPPTVKIPHRVSEDYIVNKVKPIYKAKGIVKIASYFPSVNSTMAGNRKSLDSFACQGMFGTLQLQSEIQEVVDSMVHKLQTWSHNSNGQFIAVDMRTEMLERGCHRKHDTGRKVCYQAQEIGEFLKKIGFNQETTVIYVTETKWNPDLDALKHIFPRTYTKESVMAEDKKGKFLSSKNSEFEKVIDFYICSQGDVFVPSIPGLFYTNVAGMRIALGKNQILVPSQITSPSASASDYISPYLSQKNHFAYTCFC</sequence>
<dbReference type="GO" id="GO:0006004">
    <property type="term" value="P:fucose metabolic process"/>
    <property type="evidence" value="ECO:0007669"/>
    <property type="project" value="UniProtKB-KW"/>
</dbReference>
<evidence type="ECO:0000256" key="6">
    <source>
        <dbReference type="ARBA" id="ARBA00030350"/>
    </source>
</evidence>
<evidence type="ECO:0000256" key="5">
    <source>
        <dbReference type="ARBA" id="ARBA00023277"/>
    </source>
</evidence>
<dbReference type="Gene3D" id="3.40.50.11350">
    <property type="match status" value="1"/>
</dbReference>
<dbReference type="InterPro" id="IPR024709">
    <property type="entry name" value="FucosylTrfase_pln"/>
</dbReference>
<dbReference type="KEGG" id="aprc:113864003"/>
<keyword evidence="5" id="KW-0119">Carbohydrate metabolism</keyword>
<keyword evidence="4" id="KW-0294">Fucose metabolism</keyword>